<evidence type="ECO:0000256" key="1">
    <source>
        <dbReference type="ARBA" id="ARBA00009390"/>
    </source>
</evidence>
<accession>K0TEM7</accession>
<dbReference type="EMBL" id="AGNL01002863">
    <property type="protein sequence ID" value="EJK75569.1"/>
    <property type="molecule type" value="Genomic_DNA"/>
</dbReference>
<dbReference type="OMA" id="CEGVIDE"/>
<dbReference type="GO" id="GO:0046872">
    <property type="term" value="F:metal ion binding"/>
    <property type="evidence" value="ECO:0007669"/>
    <property type="project" value="UniProtKB-KW"/>
</dbReference>
<keyword evidence="2" id="KW-0479">Metal-binding</keyword>
<evidence type="ECO:0000256" key="3">
    <source>
        <dbReference type="ARBA" id="ARBA00022833"/>
    </source>
</evidence>
<keyword evidence="3" id="KW-0862">Zinc</keyword>
<dbReference type="eggNOG" id="KOG2501">
    <property type="taxonomic scope" value="Eukaryota"/>
</dbReference>
<dbReference type="GO" id="GO:0000224">
    <property type="term" value="F:peptide-N4-(N-acetyl-beta-glucosaminyl)asparagine amidase activity"/>
    <property type="evidence" value="ECO:0007669"/>
    <property type="project" value="TreeGrafter"/>
</dbReference>
<evidence type="ECO:0000313" key="6">
    <source>
        <dbReference type="EMBL" id="EJK75569.1"/>
    </source>
</evidence>
<feature type="domain" description="Thioredoxin" evidence="5">
    <location>
        <begin position="638"/>
        <end position="817"/>
    </location>
</feature>
<dbReference type="PANTHER" id="PTHR12143:SF19">
    <property type="entry name" value="PEPTIDE-N(4)-(N-ACETYL-BETA-GLUCOSAMINYL)ASPARAGINE AMIDASE"/>
    <property type="match status" value="1"/>
</dbReference>
<dbReference type="SUPFAM" id="SSF52833">
    <property type="entry name" value="Thioredoxin-like"/>
    <property type="match status" value="1"/>
</dbReference>
<dbReference type="SUPFAM" id="SSF143503">
    <property type="entry name" value="PUG domain-like"/>
    <property type="match status" value="1"/>
</dbReference>
<name>K0TEM7_THAOC</name>
<dbReference type="AlphaFoldDB" id="K0TEM7"/>
<dbReference type="Pfam" id="PF13905">
    <property type="entry name" value="Thioredoxin_8"/>
    <property type="match status" value="1"/>
</dbReference>
<dbReference type="Gene3D" id="3.10.620.30">
    <property type="match status" value="1"/>
</dbReference>
<dbReference type="InterPro" id="IPR013766">
    <property type="entry name" value="Thioredoxin_domain"/>
</dbReference>
<dbReference type="SUPFAM" id="SSF54001">
    <property type="entry name" value="Cysteine proteinases"/>
    <property type="match status" value="1"/>
</dbReference>
<dbReference type="GO" id="GO:0005829">
    <property type="term" value="C:cytosol"/>
    <property type="evidence" value="ECO:0007669"/>
    <property type="project" value="TreeGrafter"/>
</dbReference>
<comment type="caution">
    <text evidence="6">The sequence shown here is derived from an EMBL/GenBank/DDBJ whole genome shotgun (WGS) entry which is preliminary data.</text>
</comment>
<protein>
    <recommendedName>
        <fullName evidence="5">Thioredoxin domain-containing protein</fullName>
    </recommendedName>
</protein>
<dbReference type="eggNOG" id="KOG0909">
    <property type="taxonomic scope" value="Eukaryota"/>
</dbReference>
<gene>
    <name evidence="6" type="ORF">THAOC_02700</name>
</gene>
<dbReference type="InterPro" id="IPR038765">
    <property type="entry name" value="Papain-like_cys_pep_sf"/>
</dbReference>
<sequence>MAAIHTRIESANRSAKQWEADRDLLAEIRQSIPLKELVPELVCDNEKRWNVFLDGVVVDSNRSGPVQCTTDCYKEDDGDWEGDDLLLKRLTLYFKQSVMKWCNQPPCSNPNCKGNEDGKQMEAKGVRGPISDDEKAGKASRVEVYSCRLCGAETTFPRYNSPRMLNKSRRGRCGEFANLFGTYCRALGFDTRYILDLTDHVWVEVWSVRQQRWIHADSCEGIVDRPSMYEQGWGKKLSYVIGATHDSVADVTRRYTRKLNSDDFLARRREFTPDETTGDRAFVQMDLTIRQVDNLPKGRLEELDKRVANEKKYFGIVQSSGVWDKDYYEGRLSGSLAWRAARKELGNDSGEAMDDDENAEISSFLVESFYTSSGKGDNLSIEVKVPAAVSEFGGPCDVLPSSCIVVDGVPCAAALNKGGTCVAVIDERSGCILQSRGFGQWTSFCSFIDTLTDGRVLAICHVKPAGGVDDQRAPPTKETSESLLRLGGFKIEDAVNAQYMIVGQLNHRPAWTTMSTAKGIKVTIKLNQSARPATKLRSEMNVVPSTLSSRLPESIMPIKEQLLASEYQKRVAFNAYMSRDGSNPSVVGYCTGGNKPVYLIDNGAVPFKKAEKDSCWSVYHHLPTYLVDDDDDVTQDDGKEKSDAAKFDIPIADDHFTQLLGNQLLSMSSSGGTSETDTSAAIANTRLVALYFSAHWCGPCRGFTPMLIEFYNVLKEAHPAHGIEIIFVSSDRDEPSFLQYFSTMPFLALPFSNRALAQQVKSMFGVRGIPSLVVLDSMSCQIVVPPDRSRQMVHQSCQRGEDAIEHLFKTWIDLVPAESKAMLEILAMSCQEAEQGSDGVGIKLRTNAHKYFARKAEESKSLSKEEFSARVKTIFGELVATGLGPNEAAAEAINRATNEQSKTSTPSDEGALSGTGEVCDATVPEFTSIASALDEMCKLNNDDRSSVASVLKTARKYILNVKKDPHNPRYRSFRLSNKVFDQITSKPGSIALITWLGFSIYSSDTDFYACIPLTIDLDAFASVLDKAIQDYS</sequence>
<dbReference type="CDD" id="cd09212">
    <property type="entry name" value="PUB"/>
    <property type="match status" value="1"/>
</dbReference>
<dbReference type="PANTHER" id="PTHR12143">
    <property type="entry name" value="PEPTIDE N-GLYCANASE PNGASE -RELATED"/>
    <property type="match status" value="1"/>
</dbReference>
<dbReference type="Gene3D" id="3.40.30.10">
    <property type="entry name" value="Glutaredoxin"/>
    <property type="match status" value="1"/>
</dbReference>
<evidence type="ECO:0000259" key="5">
    <source>
        <dbReference type="PROSITE" id="PS51352"/>
    </source>
</evidence>
<dbReference type="Gene3D" id="1.20.58.2190">
    <property type="match status" value="1"/>
</dbReference>
<dbReference type="Proteomes" id="UP000266841">
    <property type="component" value="Unassembled WGS sequence"/>
</dbReference>
<evidence type="ECO:0000256" key="2">
    <source>
        <dbReference type="ARBA" id="ARBA00022723"/>
    </source>
</evidence>
<evidence type="ECO:0000313" key="7">
    <source>
        <dbReference type="Proteomes" id="UP000266841"/>
    </source>
</evidence>
<dbReference type="OrthoDB" id="409136at2759"/>
<dbReference type="InterPro" id="IPR036249">
    <property type="entry name" value="Thioredoxin-like_sf"/>
</dbReference>
<dbReference type="InterPro" id="IPR012336">
    <property type="entry name" value="Thioredoxin-like_fold"/>
</dbReference>
<proteinExistence type="inferred from homology"/>
<dbReference type="PROSITE" id="PS51352">
    <property type="entry name" value="THIOREDOXIN_2"/>
    <property type="match status" value="1"/>
</dbReference>
<dbReference type="InterPro" id="IPR002931">
    <property type="entry name" value="Transglutaminase-like"/>
</dbReference>
<dbReference type="SMART" id="SM00460">
    <property type="entry name" value="TGc"/>
    <property type="match status" value="1"/>
</dbReference>
<dbReference type="GO" id="GO:0005634">
    <property type="term" value="C:nucleus"/>
    <property type="evidence" value="ECO:0007669"/>
    <property type="project" value="TreeGrafter"/>
</dbReference>
<keyword evidence="7" id="KW-1185">Reference proteome</keyword>
<reference evidence="6 7" key="1">
    <citation type="journal article" date="2012" name="Genome Biol.">
        <title>Genome and low-iron response of an oceanic diatom adapted to chronic iron limitation.</title>
        <authorList>
            <person name="Lommer M."/>
            <person name="Specht M."/>
            <person name="Roy A.S."/>
            <person name="Kraemer L."/>
            <person name="Andreson R."/>
            <person name="Gutowska M.A."/>
            <person name="Wolf J."/>
            <person name="Bergner S.V."/>
            <person name="Schilhabel M.B."/>
            <person name="Klostermeier U.C."/>
            <person name="Beiko R.G."/>
            <person name="Rosenstiel P."/>
            <person name="Hippler M."/>
            <person name="Laroche J."/>
        </authorList>
    </citation>
    <scope>NUCLEOTIDE SEQUENCE [LARGE SCALE GENOMIC DNA]</scope>
    <source>
        <strain evidence="6 7">CCMP1005</strain>
    </source>
</reference>
<dbReference type="Pfam" id="PF01841">
    <property type="entry name" value="Transglut_core"/>
    <property type="match status" value="1"/>
</dbReference>
<dbReference type="GO" id="GO:0006516">
    <property type="term" value="P:glycoprotein catabolic process"/>
    <property type="evidence" value="ECO:0007669"/>
    <property type="project" value="TreeGrafter"/>
</dbReference>
<organism evidence="6 7">
    <name type="scientific">Thalassiosira oceanica</name>
    <name type="common">Marine diatom</name>
    <dbReference type="NCBI Taxonomy" id="159749"/>
    <lineage>
        <taxon>Eukaryota</taxon>
        <taxon>Sar</taxon>
        <taxon>Stramenopiles</taxon>
        <taxon>Ochrophyta</taxon>
        <taxon>Bacillariophyta</taxon>
        <taxon>Coscinodiscophyceae</taxon>
        <taxon>Thalassiosirophycidae</taxon>
        <taxon>Thalassiosirales</taxon>
        <taxon>Thalassiosiraceae</taxon>
        <taxon>Thalassiosira</taxon>
    </lineage>
</organism>
<feature type="region of interest" description="Disordered" evidence="4">
    <location>
        <begin position="895"/>
        <end position="914"/>
    </location>
</feature>
<dbReference type="InterPro" id="IPR036339">
    <property type="entry name" value="PUB-like_dom_sf"/>
</dbReference>
<feature type="compositionally biased region" description="Polar residues" evidence="4">
    <location>
        <begin position="895"/>
        <end position="907"/>
    </location>
</feature>
<dbReference type="InterPro" id="IPR050883">
    <property type="entry name" value="PNGase"/>
</dbReference>
<comment type="similarity">
    <text evidence="1">Belongs to the transglutaminase-like superfamily. PNGase family.</text>
</comment>
<evidence type="ECO:0000256" key="4">
    <source>
        <dbReference type="SAM" id="MobiDB-lite"/>
    </source>
</evidence>